<comment type="caution">
    <text evidence="2">The sequence shown here is derived from an EMBL/GenBank/DDBJ whole genome shotgun (WGS) entry which is preliminary data.</text>
</comment>
<proteinExistence type="predicted"/>
<name>A0A831LU64_9BACT</name>
<dbReference type="EMBL" id="DSDK01000189">
    <property type="protein sequence ID" value="HDR50641.1"/>
    <property type="molecule type" value="Genomic_DNA"/>
</dbReference>
<organism evidence="2">
    <name type="scientific">Mariniphaga anaerophila</name>
    <dbReference type="NCBI Taxonomy" id="1484053"/>
    <lineage>
        <taxon>Bacteria</taxon>
        <taxon>Pseudomonadati</taxon>
        <taxon>Bacteroidota</taxon>
        <taxon>Bacteroidia</taxon>
        <taxon>Marinilabiliales</taxon>
        <taxon>Prolixibacteraceae</taxon>
        <taxon>Mariniphaga</taxon>
    </lineage>
</organism>
<reference evidence="2" key="1">
    <citation type="journal article" date="2020" name="mSystems">
        <title>Genome- and Community-Level Interaction Insights into Carbon Utilization and Element Cycling Functions of Hydrothermarchaeota in Hydrothermal Sediment.</title>
        <authorList>
            <person name="Zhou Z."/>
            <person name="Liu Y."/>
            <person name="Xu W."/>
            <person name="Pan J."/>
            <person name="Luo Z.H."/>
            <person name="Li M."/>
        </authorList>
    </citation>
    <scope>NUCLEOTIDE SEQUENCE [LARGE SCALE GENOMIC DNA]</scope>
    <source>
        <strain evidence="2">SpSt-1217</strain>
    </source>
</reference>
<dbReference type="Pfam" id="PF16871">
    <property type="entry name" value="DUF5077"/>
    <property type="match status" value="1"/>
</dbReference>
<gene>
    <name evidence="2" type="ORF">ENN90_03340</name>
</gene>
<dbReference type="AlphaFoldDB" id="A0A831LU64"/>
<evidence type="ECO:0000259" key="1">
    <source>
        <dbReference type="Pfam" id="PF16871"/>
    </source>
</evidence>
<sequence length="167" mass="18821">MTDWSEQDVKIRTYFRVEQTGDLHVGIVARTQQGTSELKISCSGEEKQVVLNNSAFDTIPAGIFSVSEPGYHWVEFEGIQKSGQTFADIEAVLIGGEATSGEVYFVKDDFYWGRRGPSVHLGFQVPENAGDVKWFYSKFFVFGEFYHPHRRPVAHGMVFKPVGCLQC</sequence>
<dbReference type="Proteomes" id="UP000886047">
    <property type="component" value="Unassembled WGS sequence"/>
</dbReference>
<feature type="domain" description="DUF5077" evidence="1">
    <location>
        <begin position="2"/>
        <end position="99"/>
    </location>
</feature>
<evidence type="ECO:0000313" key="2">
    <source>
        <dbReference type="EMBL" id="HDR50641.1"/>
    </source>
</evidence>
<accession>A0A831LU64</accession>
<protein>
    <submittedName>
        <fullName evidence="2">DUF5077 domain-containing protein</fullName>
    </submittedName>
</protein>
<dbReference type="InterPro" id="IPR031712">
    <property type="entry name" value="DUF5077"/>
</dbReference>